<dbReference type="Pfam" id="PF00581">
    <property type="entry name" value="Rhodanese"/>
    <property type="match status" value="1"/>
</dbReference>
<reference evidence="26 27" key="1">
    <citation type="submission" date="2018-11" db="EMBL/GenBank/DDBJ databases">
        <title>Haplotype-resolved cattle genomes.</title>
        <authorList>
            <person name="Low W.Y."/>
            <person name="Tearle R."/>
            <person name="Bickhart D.M."/>
            <person name="Rosen B.D."/>
            <person name="Koren S."/>
            <person name="Rhie A."/>
            <person name="Hiendleder S."/>
            <person name="Phillippy A.M."/>
            <person name="Smith T.P.L."/>
            <person name="Williams J.L."/>
        </authorList>
    </citation>
    <scope>NUCLEOTIDE SEQUENCE [LARGE SCALE GENOMIC DNA]</scope>
</reference>
<evidence type="ECO:0000256" key="7">
    <source>
        <dbReference type="ARBA" id="ARBA00022801"/>
    </source>
</evidence>
<reference evidence="26" key="3">
    <citation type="submission" date="2025-09" db="UniProtKB">
        <authorList>
            <consortium name="Ensembl"/>
        </authorList>
    </citation>
    <scope>IDENTIFICATION</scope>
</reference>
<evidence type="ECO:0000256" key="4">
    <source>
        <dbReference type="ARBA" id="ARBA00022679"/>
    </source>
</evidence>
<dbReference type="Ensembl" id="ENSBIXT00000040995.1">
    <property type="protein sequence ID" value="ENSBIXP00000024694.1"/>
    <property type="gene ID" value="ENSBIXG00000005657.1"/>
</dbReference>
<feature type="domain" description="Rhodanese" evidence="24">
    <location>
        <begin position="882"/>
        <end position="997"/>
    </location>
</feature>
<feature type="domain" description="Peptidase S1" evidence="25">
    <location>
        <begin position="645"/>
        <end position="879"/>
    </location>
</feature>
<keyword evidence="3 18" id="KW-0645">Protease</keyword>
<dbReference type="FunFam" id="4.10.400.10:FF:000097">
    <property type="entry name" value="Transmembrane serine protease 6"/>
    <property type="match status" value="1"/>
</dbReference>
<dbReference type="InterPro" id="IPR043504">
    <property type="entry name" value="Peptidase_S1_PA_chymotrypsin"/>
</dbReference>
<dbReference type="PANTHER" id="PTHR24252:SF20">
    <property type="entry name" value="LOW QUALITY PROTEIN: TRANSMEMBRANE PROTEASE SERINE 6"/>
    <property type="match status" value="1"/>
</dbReference>
<dbReference type="InterPro" id="IPR036873">
    <property type="entry name" value="Rhodanese-like_dom_sf"/>
</dbReference>
<dbReference type="Proteomes" id="UP000314981">
    <property type="component" value="Chromosome 5"/>
</dbReference>
<evidence type="ECO:0000256" key="8">
    <source>
        <dbReference type="ARBA" id="ARBA00022825"/>
    </source>
</evidence>
<feature type="disulfide bond" evidence="16">
    <location>
        <begin position="542"/>
        <end position="557"/>
    </location>
</feature>
<dbReference type="InterPro" id="IPR000859">
    <property type="entry name" value="CUB_dom"/>
</dbReference>
<feature type="transmembrane region" description="Helical" evidence="20">
    <location>
        <begin position="138"/>
        <end position="158"/>
    </location>
</feature>
<keyword evidence="12" id="KW-0865">Zymogen</keyword>
<evidence type="ECO:0000259" key="23">
    <source>
        <dbReference type="PROSITE" id="PS50024"/>
    </source>
</evidence>
<feature type="region of interest" description="Disordered" evidence="19">
    <location>
        <begin position="93"/>
        <end position="124"/>
    </location>
</feature>
<gene>
    <name evidence="26" type="primary">TST</name>
</gene>
<keyword evidence="27" id="KW-1185">Reference proteome</keyword>
<keyword evidence="11 20" id="KW-0472">Membrane</keyword>
<dbReference type="Gene3D" id="3.40.250.10">
    <property type="entry name" value="Rhodanese-like domain"/>
    <property type="match status" value="1"/>
</dbReference>
<dbReference type="Gene3D" id="3.30.70.960">
    <property type="entry name" value="SEA domain"/>
    <property type="match status" value="1"/>
</dbReference>
<evidence type="ECO:0000256" key="15">
    <source>
        <dbReference type="ARBA" id="ARBA00062382"/>
    </source>
</evidence>
<accession>A0A4W2DZC9</accession>
<dbReference type="FunFam" id="2.60.120.290:FF:000027">
    <property type="entry name" value="Transmembrane serine protease 6"/>
    <property type="match status" value="1"/>
</dbReference>
<evidence type="ECO:0000256" key="5">
    <source>
        <dbReference type="ARBA" id="ARBA00022692"/>
    </source>
</evidence>
<evidence type="ECO:0000256" key="13">
    <source>
        <dbReference type="ARBA" id="ARBA00023157"/>
    </source>
</evidence>
<evidence type="ECO:0000313" key="27">
    <source>
        <dbReference type="Proteomes" id="UP000314981"/>
    </source>
</evidence>
<keyword evidence="9" id="KW-0735">Signal-anchor</keyword>
<feature type="disulfide bond" evidence="16">
    <location>
        <begin position="578"/>
        <end position="593"/>
    </location>
</feature>
<keyword evidence="7 18" id="KW-0378">Hydrolase</keyword>
<comment type="caution">
    <text evidence="16">Lacks conserved residue(s) required for the propagation of feature annotation.</text>
</comment>
<dbReference type="InterPro" id="IPR009003">
    <property type="entry name" value="Peptidase_S1_PA"/>
</dbReference>
<name>A0A4W2DZC9_BOBOX</name>
<comment type="subunit">
    <text evidence="15">Interacts with HJV.</text>
</comment>
<dbReference type="CDD" id="cd00112">
    <property type="entry name" value="LDLa"/>
    <property type="match status" value="3"/>
</dbReference>
<evidence type="ECO:0000259" key="25">
    <source>
        <dbReference type="PROSITE" id="PS50240"/>
    </source>
</evidence>
<evidence type="ECO:0000256" key="19">
    <source>
        <dbReference type="SAM" id="MobiDB-lite"/>
    </source>
</evidence>
<dbReference type="InterPro" id="IPR001254">
    <property type="entry name" value="Trypsin_dom"/>
</dbReference>
<evidence type="ECO:0000256" key="12">
    <source>
        <dbReference type="ARBA" id="ARBA00023145"/>
    </source>
</evidence>
<dbReference type="PROSITE" id="PS50068">
    <property type="entry name" value="LDLRA_2"/>
    <property type="match status" value="3"/>
</dbReference>
<dbReference type="PRINTS" id="PR00722">
    <property type="entry name" value="CHYMOTRYPSIN"/>
</dbReference>
<dbReference type="InterPro" id="IPR035914">
    <property type="entry name" value="Sperma_CUB_dom_sf"/>
</dbReference>
<dbReference type="GO" id="GO:0006508">
    <property type="term" value="P:proteolysis"/>
    <property type="evidence" value="ECO:0007669"/>
    <property type="project" value="UniProtKB-KW"/>
</dbReference>
<dbReference type="SMART" id="SM00450">
    <property type="entry name" value="RHOD"/>
    <property type="match status" value="1"/>
</dbReference>
<feature type="disulfide bond" evidence="16">
    <location>
        <begin position="526"/>
        <end position="538"/>
    </location>
</feature>
<dbReference type="Pfam" id="PF01390">
    <property type="entry name" value="SEA"/>
    <property type="match status" value="1"/>
</dbReference>
<feature type="disulfide bond" evidence="16">
    <location>
        <begin position="619"/>
        <end position="634"/>
    </location>
</feature>
<dbReference type="InterPro" id="IPR001763">
    <property type="entry name" value="Rhodanese-like_dom"/>
</dbReference>
<keyword evidence="5 20" id="KW-0812">Transmembrane</keyword>
<keyword evidence="13 16" id="KW-1015">Disulfide bond</keyword>
<dbReference type="FunFam" id="3.40.250.10:FF:000001">
    <property type="entry name" value="Sulfurtransferase"/>
    <property type="match status" value="1"/>
</dbReference>
<evidence type="ECO:0000256" key="1">
    <source>
        <dbReference type="ARBA" id="ARBA00004401"/>
    </source>
</evidence>
<dbReference type="SUPFAM" id="SSF52821">
    <property type="entry name" value="Rhodanese/Cell cycle control phosphatase"/>
    <property type="match status" value="1"/>
</dbReference>
<evidence type="ECO:0000256" key="6">
    <source>
        <dbReference type="ARBA" id="ARBA00022737"/>
    </source>
</evidence>
<evidence type="ECO:0000256" key="11">
    <source>
        <dbReference type="ARBA" id="ARBA00023136"/>
    </source>
</evidence>
<dbReference type="PROSITE" id="PS00683">
    <property type="entry name" value="RHODANESE_2"/>
    <property type="match status" value="1"/>
</dbReference>
<organism evidence="26 27">
    <name type="scientific">Bos indicus x Bos taurus</name>
    <name type="common">Hybrid cattle</name>
    <dbReference type="NCBI Taxonomy" id="30522"/>
    <lineage>
        <taxon>Eukaryota</taxon>
        <taxon>Metazoa</taxon>
        <taxon>Chordata</taxon>
        <taxon>Craniata</taxon>
        <taxon>Vertebrata</taxon>
        <taxon>Euteleostomi</taxon>
        <taxon>Mammalia</taxon>
        <taxon>Eutheria</taxon>
        <taxon>Laurasiatheria</taxon>
        <taxon>Artiodactyla</taxon>
        <taxon>Ruminantia</taxon>
        <taxon>Pecora</taxon>
        <taxon>Bovidae</taxon>
        <taxon>Bovinae</taxon>
        <taxon>Bos</taxon>
    </lineage>
</organism>
<dbReference type="Pfam" id="PF00089">
    <property type="entry name" value="Trypsin"/>
    <property type="match status" value="1"/>
</dbReference>
<dbReference type="InterPro" id="IPR002172">
    <property type="entry name" value="LDrepeatLR_classA_rpt"/>
</dbReference>
<keyword evidence="4 17" id="KW-0808">Transferase</keyword>
<dbReference type="PROSITE" id="PS00134">
    <property type="entry name" value="TRYPSIN_HIS"/>
    <property type="match status" value="1"/>
</dbReference>
<dbReference type="PANTHER" id="PTHR24252">
    <property type="entry name" value="ACROSIN-RELATED"/>
    <property type="match status" value="1"/>
</dbReference>
<reference evidence="26" key="2">
    <citation type="submission" date="2025-08" db="UniProtKB">
        <authorList>
            <consortium name="Ensembl"/>
        </authorList>
    </citation>
    <scope>IDENTIFICATION</scope>
</reference>
<dbReference type="AlphaFoldDB" id="A0A4W2DZC9"/>
<evidence type="ECO:0000256" key="10">
    <source>
        <dbReference type="ARBA" id="ARBA00022989"/>
    </source>
</evidence>
<dbReference type="InterPro" id="IPR001314">
    <property type="entry name" value="Peptidase_S1A"/>
</dbReference>
<dbReference type="InterPro" id="IPR018114">
    <property type="entry name" value="TRYPSIN_HIS"/>
</dbReference>
<dbReference type="SUPFAM" id="SSF49854">
    <property type="entry name" value="Spermadhesin, CUB domain"/>
    <property type="match status" value="2"/>
</dbReference>
<proteinExistence type="predicted"/>
<dbReference type="PROSITE" id="PS50240">
    <property type="entry name" value="TRYPSIN_DOM"/>
    <property type="match status" value="1"/>
</dbReference>
<dbReference type="CDD" id="cd01445">
    <property type="entry name" value="TST_Repeats"/>
    <property type="match status" value="1"/>
</dbReference>
<dbReference type="InterPro" id="IPR001307">
    <property type="entry name" value="Thiosulphate_STrfase_CS"/>
</dbReference>
<feature type="disulfide bond" evidence="16">
    <location>
        <begin position="599"/>
        <end position="611"/>
    </location>
</feature>
<feature type="signal peptide" evidence="21">
    <location>
        <begin position="1"/>
        <end position="25"/>
    </location>
</feature>
<dbReference type="SMART" id="SM00020">
    <property type="entry name" value="Tryp_SPc"/>
    <property type="match status" value="1"/>
</dbReference>
<keyword evidence="2" id="KW-1003">Cell membrane</keyword>
<dbReference type="SUPFAM" id="SSF57424">
    <property type="entry name" value="LDL receptor-like module"/>
    <property type="match status" value="3"/>
</dbReference>
<dbReference type="CDD" id="cd00190">
    <property type="entry name" value="Tryp_SPc"/>
    <property type="match status" value="1"/>
</dbReference>
<dbReference type="SMART" id="SM00192">
    <property type="entry name" value="LDLa"/>
    <property type="match status" value="3"/>
</dbReference>
<feature type="domain" description="SEA" evidence="23">
    <location>
        <begin position="166"/>
        <end position="291"/>
    </location>
</feature>
<dbReference type="InterPro" id="IPR036055">
    <property type="entry name" value="LDL_receptor-like_sf"/>
</dbReference>
<evidence type="ECO:0000256" key="2">
    <source>
        <dbReference type="ARBA" id="ARBA00022475"/>
    </source>
</evidence>
<keyword evidence="14" id="KW-0325">Glycoprotein</keyword>
<dbReference type="FunFam" id="4.10.400.10:FF:000096">
    <property type="entry name" value="Transmembrane serine protease 6"/>
    <property type="match status" value="1"/>
</dbReference>
<dbReference type="PROSITE" id="PS00135">
    <property type="entry name" value="TRYPSIN_SER"/>
    <property type="match status" value="1"/>
</dbReference>
<evidence type="ECO:0000256" key="16">
    <source>
        <dbReference type="PROSITE-ProRule" id="PRU00124"/>
    </source>
</evidence>
<dbReference type="InterPro" id="IPR033116">
    <property type="entry name" value="TRYPSIN_SER"/>
</dbReference>
<feature type="domain" description="CUB" evidence="22">
    <location>
        <begin position="403"/>
        <end position="520"/>
    </location>
</feature>
<keyword evidence="21" id="KW-0732">Signal</keyword>
<dbReference type="Gene3D" id="4.10.400.10">
    <property type="entry name" value="Low-density Lipoprotein Receptor"/>
    <property type="match status" value="3"/>
</dbReference>
<keyword evidence="6" id="KW-0677">Repeat</keyword>
<dbReference type="CDD" id="cd00041">
    <property type="entry name" value="CUB"/>
    <property type="match status" value="1"/>
</dbReference>
<comment type="subcellular location">
    <subcellularLocation>
        <location evidence="1">Cell membrane</location>
        <topology evidence="1">Single-pass type II membrane protein</topology>
    </subcellularLocation>
</comment>
<dbReference type="GO" id="GO:0005886">
    <property type="term" value="C:plasma membrane"/>
    <property type="evidence" value="ECO:0007669"/>
    <property type="project" value="UniProtKB-SubCell"/>
</dbReference>
<evidence type="ECO:0000256" key="21">
    <source>
        <dbReference type="SAM" id="SignalP"/>
    </source>
</evidence>
<dbReference type="InterPro" id="IPR036364">
    <property type="entry name" value="SEA_dom_sf"/>
</dbReference>
<dbReference type="GO" id="GO:0060586">
    <property type="term" value="P:multicellular organismal-level iron ion homeostasis"/>
    <property type="evidence" value="ECO:0007669"/>
    <property type="project" value="UniProtKB-ARBA"/>
</dbReference>
<protein>
    <recommendedName>
        <fullName evidence="17">Sulfurtransferase</fullName>
        <ecNumber evidence="18">3.4.21.-</ecNumber>
    </recommendedName>
</protein>
<dbReference type="InterPro" id="IPR000082">
    <property type="entry name" value="SEA_dom"/>
</dbReference>
<dbReference type="GO" id="GO:0004252">
    <property type="term" value="F:serine-type endopeptidase activity"/>
    <property type="evidence" value="ECO:0007669"/>
    <property type="project" value="InterPro"/>
</dbReference>
<feature type="chain" id="PRO_5021499295" description="Sulfurtransferase" evidence="21">
    <location>
        <begin position="26"/>
        <end position="1006"/>
    </location>
</feature>
<dbReference type="FunFam" id="2.40.10.10:FF:000003">
    <property type="entry name" value="Transmembrane serine protease 3"/>
    <property type="match status" value="1"/>
</dbReference>
<dbReference type="FunFam" id="3.30.70.960:FF:000004">
    <property type="entry name" value="Transmembrane serine protease 6"/>
    <property type="match status" value="1"/>
</dbReference>
<evidence type="ECO:0000256" key="3">
    <source>
        <dbReference type="ARBA" id="ARBA00022670"/>
    </source>
</evidence>
<dbReference type="Gene3D" id="2.40.10.10">
    <property type="entry name" value="Trypsin-like serine proteases"/>
    <property type="match status" value="1"/>
</dbReference>
<dbReference type="PROSITE" id="PS50206">
    <property type="entry name" value="RHODANESE_3"/>
    <property type="match status" value="1"/>
</dbReference>
<keyword evidence="10 20" id="KW-1133">Transmembrane helix</keyword>
<dbReference type="PROSITE" id="PS01180">
    <property type="entry name" value="CUB"/>
    <property type="match status" value="1"/>
</dbReference>
<evidence type="ECO:0000259" key="22">
    <source>
        <dbReference type="PROSITE" id="PS01180"/>
    </source>
</evidence>
<evidence type="ECO:0000256" key="20">
    <source>
        <dbReference type="SAM" id="Phobius"/>
    </source>
</evidence>
<dbReference type="PROSITE" id="PS50024">
    <property type="entry name" value="SEA"/>
    <property type="match status" value="1"/>
</dbReference>
<feature type="disulfide bond" evidence="16">
    <location>
        <begin position="559"/>
        <end position="571"/>
    </location>
</feature>
<dbReference type="SUPFAM" id="SSF82671">
    <property type="entry name" value="SEA domain"/>
    <property type="match status" value="1"/>
</dbReference>
<dbReference type="Pfam" id="PF00057">
    <property type="entry name" value="Ldl_recept_a"/>
    <property type="match status" value="2"/>
</dbReference>
<evidence type="ECO:0000259" key="24">
    <source>
        <dbReference type="PROSITE" id="PS50206"/>
    </source>
</evidence>
<dbReference type="GO" id="GO:0045892">
    <property type="term" value="P:negative regulation of DNA-templated transcription"/>
    <property type="evidence" value="ECO:0007669"/>
    <property type="project" value="UniProtKB-ARBA"/>
</dbReference>
<keyword evidence="8 18" id="KW-0720">Serine protease</keyword>
<evidence type="ECO:0000313" key="26">
    <source>
        <dbReference type="Ensembl" id="ENSBIXP00000024694.1"/>
    </source>
</evidence>
<evidence type="ECO:0000256" key="14">
    <source>
        <dbReference type="ARBA" id="ARBA00023180"/>
    </source>
</evidence>
<evidence type="ECO:0000256" key="17">
    <source>
        <dbReference type="RuleBase" id="RU000507"/>
    </source>
</evidence>
<dbReference type="EC" id="3.4.21.-" evidence="18"/>
<evidence type="ECO:0000256" key="18">
    <source>
        <dbReference type="RuleBase" id="RU363034"/>
    </source>
</evidence>
<sequence length="1006" mass="110721">MGGVRRGGALLASCLLGCLPSVYLGSVTVLSPTQQEAHGAWGHRPQGTRARHPGHGCGSLIPGWLGGGGETLAWTNRGSEACAGLAPTRHSQRMPMAKAPQAAGGQGDGGDGEEAEPEGMFKAPKDAKRKVRDYLRLAPLWLALVMLASVGVLLWYFLGYKAEVTVSQVYSGSLRVLNRHFSQDLARRESSAFRSETAKAQKMLKELIASTPLGTYYNSSAVYSFGEGPFTCFFWFILQIPEHRRPMLSPDVVRALLAEELLSAVNSSAPAPYRTEYEVDPEGLVILGCYRYSYVGQGQALRLKGPDTLASSCLWHLQGPQDLMLKLRLEWKLADCRDRLAMYDVAGPLERRLITSVYGCSRQEPVVEVLASGAIMAVVWKKGLHSYYDPFVLSVQPVTIQACEVNLTLEGRLEPQGVLSTPYFPSYYSPSTHCSWHLTVPSLDYGLALWFDAYALRRQKYNMPCTQGQWTIQNRRLCGLRTLQPYAERIPVVASAGITINFTSQISLTGPGVQVHYSLYNQSDPCPGEFLCSVNGLCVPTCDGVKDCPNGLDERNCVCRATFQCQEDSTCIPLSRVCDRQPDCLNGSDEEQCQEGVPCGTFTFRCEDHSCVKKPNPQCDGHPDCRDGSDEQHCDCGLQGPLGRIVGGAVSSEGEWPWQASLQVRGRHICGGALIADRWVITAAHCFQEESMASPALWTVFLGKVWQSSRWPGEVSFKVSRLLLHPYHEEDSHDYDVALLQLDHPVVRSATVQPICLPARSHFFEAGLHCWITGWGALREGGPTSNGLQKVDVQLIPQDLCSEAYRYQVTPRMLCAGYRNGKKDACQGDSGGPLVCKEPSGRWFLAGLVSWGLGCGRPNYFGVYTRITGVIGWIQQVLENLESKRFQLVDSRAQGRYLGTQPEPDAVGLDSGHIRGSVNMPFMNFLTEDGFEKSPEELRAMFEAKKVDLTKPLIATCRKGVTACHIALAAYLCGKPDVAIYDGSWFEWFHRAPPETWVSQGKGGKA</sequence>
<dbReference type="SUPFAM" id="SSF50494">
    <property type="entry name" value="Trypsin-like serine proteases"/>
    <property type="match status" value="1"/>
</dbReference>
<dbReference type="GO" id="GO:0004792">
    <property type="term" value="F:thiosulfate-cyanide sulfurtransferase activity"/>
    <property type="evidence" value="ECO:0007669"/>
    <property type="project" value="InterPro"/>
</dbReference>
<evidence type="ECO:0000256" key="9">
    <source>
        <dbReference type="ARBA" id="ARBA00022968"/>
    </source>
</evidence>
<dbReference type="Gene3D" id="2.60.120.290">
    <property type="entry name" value="Spermadhesin, CUB domain"/>
    <property type="match status" value="1"/>
</dbReference>